<dbReference type="Proteomes" id="UP000246410">
    <property type="component" value="Unassembled WGS sequence"/>
</dbReference>
<gene>
    <name evidence="2" type="ORF">DFR69_103301</name>
</gene>
<feature type="region of interest" description="Disordered" evidence="1">
    <location>
        <begin position="1"/>
        <end position="23"/>
    </location>
</feature>
<sequence>MGEEAIPDRPFALGPRAPETAVPADPAREITELAYRIARQTAALGPAGWRNLTAVFALTVEAEVVHLLFEDAQGATVRAQPNKVILDAVREHRGLSAGYGDGPWWRLVMTMSSTGELEVDHDYGDEPFPADQLFEPRAYLADLAVHPRRRLPVWLAAYLHHGGRQLRGPGAAARLARTEAAAGVRATVSEFDFPPYPVMRARWAVIAAAFVAAGSAKGPRMLPALCWFEGGSASGSTLYEVPGGRAVLSGGVWNAMALDAAYNEGAELPALYAGAPEWVADPVLNTRAGSGLLSFCYWWEDGAWYRGESPAADHLAEAVPGIWTADTTARVVAGVPGTEASERRRAAARALVDAAEHGIATRAGIVEIFGDDGTFDIDSAMYQLTLAGVTAAAERAAL</sequence>
<name>A0A317NRY0_9NOCA</name>
<dbReference type="EMBL" id="QGTL01000003">
    <property type="protein sequence ID" value="PWV77702.1"/>
    <property type="molecule type" value="Genomic_DNA"/>
</dbReference>
<organism evidence="2 3">
    <name type="scientific">Nocardia neocaledoniensis</name>
    <dbReference type="NCBI Taxonomy" id="236511"/>
    <lineage>
        <taxon>Bacteria</taxon>
        <taxon>Bacillati</taxon>
        <taxon>Actinomycetota</taxon>
        <taxon>Actinomycetes</taxon>
        <taxon>Mycobacteriales</taxon>
        <taxon>Nocardiaceae</taxon>
        <taxon>Nocardia</taxon>
    </lineage>
</organism>
<dbReference type="AlphaFoldDB" id="A0A317NRY0"/>
<evidence type="ECO:0000256" key="1">
    <source>
        <dbReference type="SAM" id="MobiDB-lite"/>
    </source>
</evidence>
<dbReference type="SUPFAM" id="SSF160424">
    <property type="entry name" value="BH3703-like"/>
    <property type="match status" value="1"/>
</dbReference>
<keyword evidence="3" id="KW-1185">Reference proteome</keyword>
<reference evidence="2 3" key="1">
    <citation type="submission" date="2018-05" db="EMBL/GenBank/DDBJ databases">
        <title>Genomic Encyclopedia of Type Strains, Phase IV (KMG-IV): sequencing the most valuable type-strain genomes for metagenomic binning, comparative biology and taxonomic classification.</title>
        <authorList>
            <person name="Goeker M."/>
        </authorList>
    </citation>
    <scope>NUCLEOTIDE SEQUENCE [LARGE SCALE GENOMIC DNA]</scope>
    <source>
        <strain evidence="2 3">DSM 44717</strain>
    </source>
</reference>
<evidence type="ECO:0000313" key="2">
    <source>
        <dbReference type="EMBL" id="PWV77702.1"/>
    </source>
</evidence>
<protein>
    <submittedName>
        <fullName evidence="2">Uncharacterized protein</fullName>
    </submittedName>
</protein>
<evidence type="ECO:0000313" key="3">
    <source>
        <dbReference type="Proteomes" id="UP000246410"/>
    </source>
</evidence>
<dbReference type="RefSeq" id="WP_110037154.1">
    <property type="nucleotide sequence ID" value="NZ_QGTL01000003.1"/>
</dbReference>
<dbReference type="InterPro" id="IPR036170">
    <property type="entry name" value="YezG-like_sf"/>
</dbReference>
<comment type="caution">
    <text evidence="2">The sequence shown here is derived from an EMBL/GenBank/DDBJ whole genome shotgun (WGS) entry which is preliminary data.</text>
</comment>
<proteinExistence type="predicted"/>
<accession>A0A317NRY0</accession>